<dbReference type="InterPro" id="IPR045391">
    <property type="entry name" value="DUF6520"/>
</dbReference>
<feature type="signal peptide" evidence="1">
    <location>
        <begin position="1"/>
        <end position="22"/>
    </location>
</feature>
<evidence type="ECO:0000313" key="2">
    <source>
        <dbReference type="EMBL" id="MDT0642181.1"/>
    </source>
</evidence>
<proteinExistence type="predicted"/>
<gene>
    <name evidence="2" type="ORF">RM553_04980</name>
</gene>
<organism evidence="2 3">
    <name type="scientific">Autumnicola tepida</name>
    <dbReference type="NCBI Taxonomy" id="3075595"/>
    <lineage>
        <taxon>Bacteria</taxon>
        <taxon>Pseudomonadati</taxon>
        <taxon>Bacteroidota</taxon>
        <taxon>Flavobacteriia</taxon>
        <taxon>Flavobacteriales</taxon>
        <taxon>Flavobacteriaceae</taxon>
        <taxon>Autumnicola</taxon>
    </lineage>
</organism>
<accession>A0ABU3C7A2</accession>
<evidence type="ECO:0000256" key="1">
    <source>
        <dbReference type="SAM" id="SignalP"/>
    </source>
</evidence>
<feature type="chain" id="PRO_5045489354" evidence="1">
    <location>
        <begin position="23"/>
        <end position="91"/>
    </location>
</feature>
<comment type="caution">
    <text evidence="2">The sequence shown here is derived from an EMBL/GenBank/DDBJ whole genome shotgun (WGS) entry which is preliminary data.</text>
</comment>
<keyword evidence="1" id="KW-0732">Signal</keyword>
<sequence>MKKSKILMPVMAFVMAIGLAFANKANVESGEWVERNGMPYQLQNETCTAPTTQNCQVIFTDDPNTVHQVFVDSDLKEPKSGGSNTPYILNE</sequence>
<name>A0ABU3C7A2_9FLAO</name>
<dbReference type="Pfam" id="PF20130">
    <property type="entry name" value="DUF6520"/>
    <property type="match status" value="1"/>
</dbReference>
<dbReference type="RefSeq" id="WP_311533855.1">
    <property type="nucleotide sequence ID" value="NZ_JAVRHQ010000004.1"/>
</dbReference>
<keyword evidence="3" id="KW-1185">Reference proteome</keyword>
<reference evidence="2 3" key="1">
    <citation type="submission" date="2023-09" db="EMBL/GenBank/DDBJ databases">
        <authorList>
            <person name="Rey-Velasco X."/>
        </authorList>
    </citation>
    <scope>NUCLEOTIDE SEQUENCE [LARGE SCALE GENOMIC DNA]</scope>
    <source>
        <strain evidence="2 3">F363</strain>
    </source>
</reference>
<dbReference type="Proteomes" id="UP001262889">
    <property type="component" value="Unassembled WGS sequence"/>
</dbReference>
<dbReference type="EMBL" id="JAVRHQ010000004">
    <property type="protein sequence ID" value="MDT0642181.1"/>
    <property type="molecule type" value="Genomic_DNA"/>
</dbReference>
<protein>
    <submittedName>
        <fullName evidence="2">DUF6520 family protein</fullName>
    </submittedName>
</protein>
<evidence type="ECO:0000313" key="3">
    <source>
        <dbReference type="Proteomes" id="UP001262889"/>
    </source>
</evidence>